<organism evidence="6 7">
    <name type="scientific">Marinomonas phaeophyticola</name>
    <dbReference type="NCBI Taxonomy" id="3004091"/>
    <lineage>
        <taxon>Bacteria</taxon>
        <taxon>Pseudomonadati</taxon>
        <taxon>Pseudomonadota</taxon>
        <taxon>Gammaproteobacteria</taxon>
        <taxon>Oceanospirillales</taxon>
        <taxon>Oceanospirillaceae</taxon>
        <taxon>Marinomonas</taxon>
    </lineage>
</organism>
<reference evidence="6" key="1">
    <citation type="submission" date="2022-12" db="EMBL/GenBank/DDBJ databases">
        <title>Marinomonas 15G1-11 sp. nov, isolated from marine algae.</title>
        <authorList>
            <person name="Butt M."/>
            <person name="Choi D.G."/>
            <person name="Kim J.M."/>
            <person name="Lee J.K."/>
            <person name="Baek J.H."/>
            <person name="Jeon C.O."/>
        </authorList>
    </citation>
    <scope>NUCLEOTIDE SEQUENCE</scope>
    <source>
        <strain evidence="6">15G1-11</strain>
    </source>
</reference>
<dbReference type="InterPro" id="IPR028082">
    <property type="entry name" value="Peripla_BP_I"/>
</dbReference>
<keyword evidence="4" id="KW-0804">Transcription</keyword>
<dbReference type="InterPro" id="IPR000843">
    <property type="entry name" value="HTH_LacI"/>
</dbReference>
<dbReference type="Proteomes" id="UP001149719">
    <property type="component" value="Unassembled WGS sequence"/>
</dbReference>
<sequence>MKSTKQSAVTAQDVADLAGVSRAAVSRTFTKNGSVSTETREKVEKAAAQLGYQINFLAQGLNRKRSMLIGVVVARLSDPFRSQLLEGLLNEIQARGYQALVTEVGNAEELEATIRRFTQFRVSGVIVTSGQPPIDLIKECIHFNIPVVGINRYAAIPNVDFVCSDNVTGAQLAAQQLIKSGCKSIGWLNYQYSTWGGITRGEAFSQVLQATEPWCYQQLVTICAQEDGYEGGRKAAHEMHKNGLKVDGIYCANALLACGFLDGMREHGMDAPNDFHIIGFDDTPQTAQYSYRLSTIRQDVIETAKRALWCLESRAQDASLLQRLEVVPVSLVLRNTSPESSYSVTQLKDK</sequence>
<gene>
    <name evidence="6" type="ORF">O1D97_14405</name>
</gene>
<dbReference type="PANTHER" id="PTHR30146">
    <property type="entry name" value="LACI-RELATED TRANSCRIPTIONAL REPRESSOR"/>
    <property type="match status" value="1"/>
</dbReference>
<protein>
    <submittedName>
        <fullName evidence="6">LacI family DNA-binding transcriptional regulator</fullName>
    </submittedName>
</protein>
<dbReference type="SUPFAM" id="SSF47413">
    <property type="entry name" value="lambda repressor-like DNA-binding domains"/>
    <property type="match status" value="1"/>
</dbReference>
<dbReference type="Gene3D" id="3.40.50.2300">
    <property type="match status" value="2"/>
</dbReference>
<proteinExistence type="predicted"/>
<name>A0ABT4JWL5_9GAMM</name>
<dbReference type="SUPFAM" id="SSF53822">
    <property type="entry name" value="Periplasmic binding protein-like I"/>
    <property type="match status" value="1"/>
</dbReference>
<dbReference type="PROSITE" id="PS50932">
    <property type="entry name" value="HTH_LACI_2"/>
    <property type="match status" value="1"/>
</dbReference>
<dbReference type="SMART" id="SM00354">
    <property type="entry name" value="HTH_LACI"/>
    <property type="match status" value="1"/>
</dbReference>
<dbReference type="RefSeq" id="WP_269126680.1">
    <property type="nucleotide sequence ID" value="NZ_JAPUBN010000019.1"/>
</dbReference>
<dbReference type="CDD" id="cd01392">
    <property type="entry name" value="HTH_LacI"/>
    <property type="match status" value="1"/>
</dbReference>
<dbReference type="Pfam" id="PF00356">
    <property type="entry name" value="LacI"/>
    <property type="match status" value="1"/>
</dbReference>
<keyword evidence="1" id="KW-0678">Repressor</keyword>
<keyword evidence="7" id="KW-1185">Reference proteome</keyword>
<keyword evidence="2" id="KW-0805">Transcription regulation</keyword>
<evidence type="ECO:0000256" key="1">
    <source>
        <dbReference type="ARBA" id="ARBA00022491"/>
    </source>
</evidence>
<evidence type="ECO:0000313" key="7">
    <source>
        <dbReference type="Proteomes" id="UP001149719"/>
    </source>
</evidence>
<accession>A0ABT4JWL5</accession>
<dbReference type="CDD" id="cd06278">
    <property type="entry name" value="PBP1_LacI-like"/>
    <property type="match status" value="1"/>
</dbReference>
<dbReference type="GO" id="GO:0003677">
    <property type="term" value="F:DNA binding"/>
    <property type="evidence" value="ECO:0007669"/>
    <property type="project" value="UniProtKB-KW"/>
</dbReference>
<dbReference type="EMBL" id="JAPUBN010000019">
    <property type="protein sequence ID" value="MCZ2722770.1"/>
    <property type="molecule type" value="Genomic_DNA"/>
</dbReference>
<evidence type="ECO:0000259" key="5">
    <source>
        <dbReference type="PROSITE" id="PS50932"/>
    </source>
</evidence>
<comment type="caution">
    <text evidence="6">The sequence shown here is derived from an EMBL/GenBank/DDBJ whole genome shotgun (WGS) entry which is preliminary data.</text>
</comment>
<feature type="domain" description="HTH lacI-type" evidence="5">
    <location>
        <begin position="9"/>
        <end position="63"/>
    </location>
</feature>
<dbReference type="PANTHER" id="PTHR30146:SF95">
    <property type="entry name" value="RIBOSE OPERON REPRESSOR"/>
    <property type="match status" value="1"/>
</dbReference>
<dbReference type="InterPro" id="IPR010982">
    <property type="entry name" value="Lambda_DNA-bd_dom_sf"/>
</dbReference>
<dbReference type="Pfam" id="PF00532">
    <property type="entry name" value="Peripla_BP_1"/>
    <property type="match status" value="1"/>
</dbReference>
<dbReference type="InterPro" id="IPR001761">
    <property type="entry name" value="Peripla_BP/Lac1_sug-bd_dom"/>
</dbReference>
<evidence type="ECO:0000256" key="2">
    <source>
        <dbReference type="ARBA" id="ARBA00023015"/>
    </source>
</evidence>
<keyword evidence="3 6" id="KW-0238">DNA-binding</keyword>
<evidence type="ECO:0000256" key="3">
    <source>
        <dbReference type="ARBA" id="ARBA00023125"/>
    </source>
</evidence>
<evidence type="ECO:0000256" key="4">
    <source>
        <dbReference type="ARBA" id="ARBA00023163"/>
    </source>
</evidence>
<dbReference type="Gene3D" id="1.10.260.40">
    <property type="entry name" value="lambda repressor-like DNA-binding domains"/>
    <property type="match status" value="1"/>
</dbReference>
<evidence type="ECO:0000313" key="6">
    <source>
        <dbReference type="EMBL" id="MCZ2722770.1"/>
    </source>
</evidence>